<dbReference type="RefSeq" id="WP_069938396.1">
    <property type="nucleotide sequence ID" value="NZ_MAMP01000021.1"/>
</dbReference>
<dbReference type="InterPro" id="IPR007310">
    <property type="entry name" value="Aerobactin_biosyn_IucA/IucC_N"/>
</dbReference>
<comment type="caution">
    <text evidence="6">The sequence shown here is derived from an EMBL/GenBank/DDBJ whole genome shotgun (WGS) entry which is preliminary data.</text>
</comment>
<dbReference type="Pfam" id="PF04183">
    <property type="entry name" value="IucA_IucC"/>
    <property type="match status" value="1"/>
</dbReference>
<dbReference type="GO" id="GO:0016881">
    <property type="term" value="F:acid-amino acid ligase activity"/>
    <property type="evidence" value="ECO:0007669"/>
    <property type="project" value="UniProtKB-ARBA"/>
</dbReference>
<evidence type="ECO:0008006" key="8">
    <source>
        <dbReference type="Google" id="ProtNLM"/>
    </source>
</evidence>
<evidence type="ECO:0000256" key="3">
    <source>
        <dbReference type="SAM" id="MobiDB-lite"/>
    </source>
</evidence>
<evidence type="ECO:0000259" key="5">
    <source>
        <dbReference type="Pfam" id="PF06276"/>
    </source>
</evidence>
<accession>A0A1E7DNZ0</accession>
<dbReference type="InterPro" id="IPR022770">
    <property type="entry name" value="IucA/IucC-like_C"/>
</dbReference>
<reference evidence="6 7" key="1">
    <citation type="submission" date="2016-06" db="EMBL/GenBank/DDBJ databases">
        <title>Domibacillus iocasae genome sequencing.</title>
        <authorList>
            <person name="Verma A."/>
            <person name="Pal Y."/>
            <person name="Ojha A.K."/>
            <person name="Krishnamurthi S."/>
        </authorList>
    </citation>
    <scope>NUCLEOTIDE SEQUENCE [LARGE SCALE GENOMIC DNA]</scope>
    <source>
        <strain evidence="6 7">DSM 29979</strain>
    </source>
</reference>
<dbReference type="PANTHER" id="PTHR34384">
    <property type="entry name" value="L-2,3-DIAMINOPROPANOATE--CITRATE LIGASE"/>
    <property type="match status" value="1"/>
</dbReference>
<feature type="domain" description="Aerobactin siderophore biosynthesis IucA/IucC N-terminal" evidence="4">
    <location>
        <begin position="158"/>
        <end position="393"/>
    </location>
</feature>
<sequence length="607" mass="69321">MNKTITQPKNSTAEQLIMKDLLNTMITEQFFRLNEQTLKPIAEVPVEIQALYDEWQQGWIYTEEICFLVEDSIRQKHQWVQDSPVFVRNEGTWEQVDSPVELGRQVFRHTLSEEAYAHPGVGEFLKGLELSIQQLGLSLNAVSEQQPASSYEWYVKGEQIASLRDRPFHPLAKAKIGFSQTDYEKYMAEFQNETILYWAAISNASITKGCKNSEVDCLRLLDGAERAMIENELLQNGISTETHTVMPIHEWQLEKIILPNFKKELADQTIILLNTKAGRFFSTSSVRSLAPVEASPYMLKLPISLKSLGAARYLPVVKLLNGIKGESMFRQALACDETLAEKVFLCEEKNWWGYMPESMGLFDDHPRHLAAQVRIYPKEIIKEGFKTIPMAALGVEWDGQHFLTQLFGGHISQEEVVRFYTELAALFYDVVLRLFKVGVVPEIHGQNCCVVLNGTKPMALLFRDHDSVRLHQPYLTKHGIKDPEYHIRPGYSNSLYNETIEKLVYYIQSLGTQVNLAAIMESLSSVYAVSEKQLWNISRQKLHNALQATAILEADKETLYQELFEKKEWPVKLVIRPLLEADGVPGAMPSGKGRGHNPFWREEHVNS</sequence>
<evidence type="ECO:0000313" key="7">
    <source>
        <dbReference type="Proteomes" id="UP000095658"/>
    </source>
</evidence>
<dbReference type="OrthoDB" id="495728at2"/>
<organism evidence="6 7">
    <name type="scientific">Domibacillus iocasae</name>
    <dbReference type="NCBI Taxonomy" id="1714016"/>
    <lineage>
        <taxon>Bacteria</taxon>
        <taxon>Bacillati</taxon>
        <taxon>Bacillota</taxon>
        <taxon>Bacilli</taxon>
        <taxon>Bacillales</taxon>
        <taxon>Bacillaceae</taxon>
        <taxon>Domibacillus</taxon>
    </lineage>
</organism>
<dbReference type="STRING" id="1714016.BA724_05720"/>
<dbReference type="InterPro" id="IPR037455">
    <property type="entry name" value="LucA/IucC-like"/>
</dbReference>
<dbReference type="GO" id="GO:0019290">
    <property type="term" value="P:siderophore biosynthetic process"/>
    <property type="evidence" value="ECO:0007669"/>
    <property type="project" value="InterPro"/>
</dbReference>
<evidence type="ECO:0000313" key="6">
    <source>
        <dbReference type="EMBL" id="OES44773.1"/>
    </source>
</evidence>
<gene>
    <name evidence="6" type="ORF">BA724_05720</name>
</gene>
<proteinExistence type="inferred from homology"/>
<dbReference type="Pfam" id="PF06276">
    <property type="entry name" value="FhuF"/>
    <property type="match status" value="1"/>
</dbReference>
<evidence type="ECO:0000259" key="4">
    <source>
        <dbReference type="Pfam" id="PF04183"/>
    </source>
</evidence>
<dbReference type="PANTHER" id="PTHR34384:SF6">
    <property type="entry name" value="STAPHYLOFERRIN B SYNTHASE"/>
    <property type="match status" value="1"/>
</dbReference>
<name>A0A1E7DNZ0_9BACI</name>
<protein>
    <recommendedName>
        <fullName evidence="8">IucA/IucC family siderophore biosynthesis protein</fullName>
    </recommendedName>
</protein>
<comment type="similarity">
    <text evidence="2">Belongs to the IucA/IucC family.</text>
</comment>
<evidence type="ECO:0000256" key="2">
    <source>
        <dbReference type="ARBA" id="ARBA00007832"/>
    </source>
</evidence>
<dbReference type="EMBL" id="MAMP01000021">
    <property type="protein sequence ID" value="OES44773.1"/>
    <property type="molecule type" value="Genomic_DNA"/>
</dbReference>
<comment type="pathway">
    <text evidence="1">Siderophore biosynthesis.</text>
</comment>
<dbReference type="Gene3D" id="1.10.510.40">
    <property type="match status" value="1"/>
</dbReference>
<feature type="region of interest" description="Disordered" evidence="3">
    <location>
        <begin position="586"/>
        <end position="607"/>
    </location>
</feature>
<evidence type="ECO:0000256" key="1">
    <source>
        <dbReference type="ARBA" id="ARBA00004924"/>
    </source>
</evidence>
<keyword evidence="7" id="KW-1185">Reference proteome</keyword>
<dbReference type="AlphaFoldDB" id="A0A1E7DNZ0"/>
<dbReference type="Proteomes" id="UP000095658">
    <property type="component" value="Unassembled WGS sequence"/>
</dbReference>
<feature type="domain" description="Aerobactin siderophore biosynthesis IucA/IucC-like C-terminal" evidence="5">
    <location>
        <begin position="430"/>
        <end position="572"/>
    </location>
</feature>